<organism evidence="2 3">
    <name type="scientific">Thalassiosira oceanica</name>
    <name type="common">Marine diatom</name>
    <dbReference type="NCBI Taxonomy" id="159749"/>
    <lineage>
        <taxon>Eukaryota</taxon>
        <taxon>Sar</taxon>
        <taxon>Stramenopiles</taxon>
        <taxon>Ochrophyta</taxon>
        <taxon>Bacillariophyta</taxon>
        <taxon>Coscinodiscophyceae</taxon>
        <taxon>Thalassiosirophycidae</taxon>
        <taxon>Thalassiosirales</taxon>
        <taxon>Thalassiosiraceae</taxon>
        <taxon>Thalassiosira</taxon>
    </lineage>
</organism>
<accession>K0SHE7</accession>
<feature type="region of interest" description="Disordered" evidence="1">
    <location>
        <begin position="1"/>
        <end position="147"/>
    </location>
</feature>
<dbReference type="EMBL" id="AGNL01026578">
    <property type="protein sequence ID" value="EJK57962.1"/>
    <property type="molecule type" value="Genomic_DNA"/>
</dbReference>
<reference evidence="2 3" key="1">
    <citation type="journal article" date="2012" name="Genome Biol.">
        <title>Genome and low-iron response of an oceanic diatom adapted to chronic iron limitation.</title>
        <authorList>
            <person name="Lommer M."/>
            <person name="Specht M."/>
            <person name="Roy A.S."/>
            <person name="Kraemer L."/>
            <person name="Andreson R."/>
            <person name="Gutowska M.A."/>
            <person name="Wolf J."/>
            <person name="Bergner S.V."/>
            <person name="Schilhabel M.B."/>
            <person name="Klostermeier U.C."/>
            <person name="Beiko R.G."/>
            <person name="Rosenstiel P."/>
            <person name="Hippler M."/>
            <person name="Laroche J."/>
        </authorList>
    </citation>
    <scope>NUCLEOTIDE SEQUENCE [LARGE SCALE GENOMIC DNA]</scope>
    <source>
        <strain evidence="2 3">CCMP1005</strain>
    </source>
</reference>
<comment type="caution">
    <text evidence="2">The sequence shown here is derived from an EMBL/GenBank/DDBJ whole genome shotgun (WGS) entry which is preliminary data.</text>
</comment>
<evidence type="ECO:0000256" key="1">
    <source>
        <dbReference type="SAM" id="MobiDB-lite"/>
    </source>
</evidence>
<gene>
    <name evidence="2" type="ORF">THAOC_21949</name>
</gene>
<protein>
    <submittedName>
        <fullName evidence="2">Uncharacterized protein</fullName>
    </submittedName>
</protein>
<sequence>AERRSTAGSSGGGGGNIQDSAHDHPCEMGFAPERLRDKHTPTPSQRWHVIRDPTLSRIPQELRPAGPTTGTHTWADRRTPGSIDELQQQSLEDAPPPDDRPDKGAPAARDALSTARIAARRGQGRPPTVAPHRSSRRSRTVHTPLAI</sequence>
<keyword evidence="3" id="KW-1185">Reference proteome</keyword>
<feature type="non-terminal residue" evidence="2">
    <location>
        <position position="1"/>
    </location>
</feature>
<dbReference type="AlphaFoldDB" id="K0SHE7"/>
<dbReference type="Proteomes" id="UP000266841">
    <property type="component" value="Unassembled WGS sequence"/>
</dbReference>
<proteinExistence type="predicted"/>
<evidence type="ECO:0000313" key="2">
    <source>
        <dbReference type="EMBL" id="EJK57962.1"/>
    </source>
</evidence>
<evidence type="ECO:0000313" key="3">
    <source>
        <dbReference type="Proteomes" id="UP000266841"/>
    </source>
</evidence>
<name>K0SHE7_THAOC</name>